<evidence type="ECO:0000313" key="8">
    <source>
        <dbReference type="Proteomes" id="UP000500857"/>
    </source>
</evidence>
<feature type="domain" description="Rieske" evidence="6">
    <location>
        <begin position="6"/>
        <end position="110"/>
    </location>
</feature>
<dbReference type="AlphaFoldDB" id="A0A6H1U4C1"/>
<dbReference type="Gene3D" id="2.102.10.10">
    <property type="entry name" value="Rieske [2Fe-2S] iron-sulphur domain"/>
    <property type="match status" value="1"/>
</dbReference>
<evidence type="ECO:0000256" key="5">
    <source>
        <dbReference type="ARBA" id="ARBA00023014"/>
    </source>
</evidence>
<evidence type="ECO:0000256" key="2">
    <source>
        <dbReference type="ARBA" id="ARBA00022723"/>
    </source>
</evidence>
<dbReference type="KEGG" id="oxy:HCG48_13530"/>
<dbReference type="PANTHER" id="PTHR21266">
    <property type="entry name" value="IRON-SULFUR DOMAIN CONTAINING PROTEIN"/>
    <property type="match status" value="1"/>
</dbReference>
<reference evidence="7 8" key="1">
    <citation type="submission" date="2020-04" db="EMBL/GenBank/DDBJ databases">
        <authorList>
            <person name="Basu S."/>
            <person name="Maruthanayagam V."/>
            <person name="Chakraborty S."/>
            <person name="Pramanik A."/>
            <person name="Mukherjee J."/>
            <person name="Brink B."/>
        </authorList>
    </citation>
    <scope>NUCLEOTIDE SEQUENCE [LARGE SCALE GENOMIC DNA]</scope>
    <source>
        <strain evidence="7 8">AP17</strain>
    </source>
</reference>
<dbReference type="GO" id="GO:0051537">
    <property type="term" value="F:2 iron, 2 sulfur cluster binding"/>
    <property type="evidence" value="ECO:0007669"/>
    <property type="project" value="UniProtKB-KW"/>
</dbReference>
<keyword evidence="3" id="KW-0560">Oxidoreductase</keyword>
<dbReference type="PROSITE" id="PS51296">
    <property type="entry name" value="RIESKE"/>
    <property type="match status" value="1"/>
</dbReference>
<keyword evidence="7" id="KW-0223">Dioxygenase</keyword>
<sequence length="337" mass="39217">MLENYWYIACRARELADRPVPFALFDRPFVLFRDRHGRPGALEDRCAHRNAPLSAGKNCGGLLECPYHGWRYHTDGRAVDIPALPENTAISEQLRVKAYPCVEQDGYVWVCVGDRPTRDRPSSFPHLGDRGWTTFHLKTRFRAPVASCLENFLDCPHATFVHRFWFRAPTAKPVRAIVRSLEDGAVAEYFEEPRENSLVWSLLSQKRARLQHTDRFIAPATSRVDYIFSDRRHYIITSSCTPLSDRETEVYTVITFRFGAIGWLIRLFFEPMSRWIIYQDVKILNQQQQNIDRFGKTAYKLIPPDLLAPYIWKWRQAIATQTPPPSPGQEHHVEMRL</sequence>
<keyword evidence="2" id="KW-0479">Metal-binding</keyword>
<dbReference type="SUPFAM" id="SSF50022">
    <property type="entry name" value="ISP domain"/>
    <property type="match status" value="1"/>
</dbReference>
<dbReference type="GO" id="GO:0046872">
    <property type="term" value="F:metal ion binding"/>
    <property type="evidence" value="ECO:0007669"/>
    <property type="project" value="UniProtKB-KW"/>
</dbReference>
<dbReference type="EMBL" id="CP051167">
    <property type="protein sequence ID" value="QIZ73738.1"/>
    <property type="molecule type" value="Genomic_DNA"/>
</dbReference>
<name>A0A6H1U4C1_9CYAN</name>
<evidence type="ECO:0000313" key="7">
    <source>
        <dbReference type="EMBL" id="QIZ73738.1"/>
    </source>
</evidence>
<dbReference type="Pfam" id="PF19112">
    <property type="entry name" value="VanA_C"/>
    <property type="match status" value="1"/>
</dbReference>
<dbReference type="GO" id="GO:0016705">
    <property type="term" value="F:oxidoreductase activity, acting on paired donors, with incorporation or reduction of molecular oxygen"/>
    <property type="evidence" value="ECO:0007669"/>
    <property type="project" value="UniProtKB-ARBA"/>
</dbReference>
<accession>A0A6H1U4C1</accession>
<dbReference type="PANTHER" id="PTHR21266:SF60">
    <property type="entry name" value="3-KETOSTEROID-9-ALPHA-MONOOXYGENASE, OXYGENASE COMPONENT"/>
    <property type="match status" value="1"/>
</dbReference>
<protein>
    <submittedName>
        <fullName evidence="7">Aromatic ring-hydroxylating dioxygenase subunit alpha</fullName>
    </submittedName>
</protein>
<dbReference type="SUPFAM" id="SSF55961">
    <property type="entry name" value="Bet v1-like"/>
    <property type="match status" value="1"/>
</dbReference>
<dbReference type="InterPro" id="IPR017941">
    <property type="entry name" value="Rieske_2Fe-2S"/>
</dbReference>
<dbReference type="GO" id="GO:0004497">
    <property type="term" value="F:monooxygenase activity"/>
    <property type="evidence" value="ECO:0007669"/>
    <property type="project" value="UniProtKB-ARBA"/>
</dbReference>
<keyword evidence="1" id="KW-0001">2Fe-2S</keyword>
<dbReference type="Proteomes" id="UP000500857">
    <property type="component" value="Chromosome"/>
</dbReference>
<dbReference type="InterPro" id="IPR044043">
    <property type="entry name" value="VanA_C_cat"/>
</dbReference>
<dbReference type="GO" id="GO:0051213">
    <property type="term" value="F:dioxygenase activity"/>
    <property type="evidence" value="ECO:0007669"/>
    <property type="project" value="UniProtKB-KW"/>
</dbReference>
<dbReference type="InterPro" id="IPR050584">
    <property type="entry name" value="Cholesterol_7-desaturase"/>
</dbReference>
<keyword evidence="5" id="KW-0411">Iron-sulfur</keyword>
<evidence type="ECO:0000256" key="1">
    <source>
        <dbReference type="ARBA" id="ARBA00022714"/>
    </source>
</evidence>
<dbReference type="Pfam" id="PF00355">
    <property type="entry name" value="Rieske"/>
    <property type="match status" value="1"/>
</dbReference>
<organism evidence="7 8">
    <name type="scientific">Oxynema aestuarii AP17</name>
    <dbReference type="NCBI Taxonomy" id="2064643"/>
    <lineage>
        <taxon>Bacteria</taxon>
        <taxon>Bacillati</taxon>
        <taxon>Cyanobacteriota</taxon>
        <taxon>Cyanophyceae</taxon>
        <taxon>Oscillatoriophycideae</taxon>
        <taxon>Oscillatoriales</taxon>
        <taxon>Oscillatoriaceae</taxon>
        <taxon>Oxynema</taxon>
        <taxon>Oxynema aestuarii</taxon>
    </lineage>
</organism>
<keyword evidence="8" id="KW-1185">Reference proteome</keyword>
<dbReference type="Gene3D" id="3.90.380.10">
    <property type="entry name" value="Naphthalene 1,2-dioxygenase Alpha Subunit, Chain A, domain 1"/>
    <property type="match status" value="1"/>
</dbReference>
<proteinExistence type="predicted"/>
<evidence type="ECO:0000256" key="4">
    <source>
        <dbReference type="ARBA" id="ARBA00023004"/>
    </source>
</evidence>
<evidence type="ECO:0000256" key="3">
    <source>
        <dbReference type="ARBA" id="ARBA00023002"/>
    </source>
</evidence>
<evidence type="ECO:0000259" key="6">
    <source>
        <dbReference type="PROSITE" id="PS51296"/>
    </source>
</evidence>
<gene>
    <name evidence="7" type="ORF">HCG48_13530</name>
</gene>
<dbReference type="InterPro" id="IPR036922">
    <property type="entry name" value="Rieske_2Fe-2S_sf"/>
</dbReference>
<keyword evidence="4" id="KW-0408">Iron</keyword>